<dbReference type="eggNOG" id="ENOG5033AHZ">
    <property type="taxonomic scope" value="Bacteria"/>
</dbReference>
<evidence type="ECO:0008006" key="4">
    <source>
        <dbReference type="Google" id="ProtNLM"/>
    </source>
</evidence>
<dbReference type="Proteomes" id="UP000028730">
    <property type="component" value="Unassembled WGS sequence"/>
</dbReference>
<protein>
    <recommendedName>
        <fullName evidence="4">Lipoprotein</fullName>
    </recommendedName>
</protein>
<sequence>MRRLLSVLICCSLIYGLSACGGSSDKSEPVTKDTYAKRFDSDWPWTVDKVQINCKGSGAFTITADGNEYYGNGLAKGRGLGGDLREIWADDPQATGLKISAGDFTQMANDFCGTD</sequence>
<evidence type="ECO:0000313" key="2">
    <source>
        <dbReference type="EMBL" id="KFF31215.1"/>
    </source>
</evidence>
<reference evidence="2 3" key="1">
    <citation type="journal article" date="2014" name="Appl. Environ. Microbiol.">
        <title>Genomic encyclopedia of type strains of the genus Bifidobacterium.</title>
        <authorList>
            <person name="Milani C."/>
            <person name="Lugli G.A."/>
            <person name="Duranti S."/>
            <person name="Turroni F."/>
            <person name="Bottacini F."/>
            <person name="Mangifesta M."/>
            <person name="Sanchez B."/>
            <person name="Viappiani A."/>
            <person name="Mancabelli L."/>
            <person name="Taminiau B."/>
            <person name="Delcenserie V."/>
            <person name="Barrangou R."/>
            <person name="Margolles A."/>
            <person name="van Sinderen D."/>
            <person name="Ventura M."/>
        </authorList>
    </citation>
    <scope>NUCLEOTIDE SEQUENCE [LARGE SCALE GENOMIC DNA]</scope>
    <source>
        <strain evidence="2 3">DSM 19703</strain>
    </source>
</reference>
<dbReference type="PROSITE" id="PS51257">
    <property type="entry name" value="PROKAR_LIPOPROTEIN"/>
    <property type="match status" value="1"/>
</dbReference>
<feature type="chain" id="PRO_5039164382" description="Lipoprotein" evidence="1">
    <location>
        <begin position="20"/>
        <end position="115"/>
    </location>
</feature>
<name>A0A080N4B8_9BIFI</name>
<gene>
    <name evidence="2" type="ORF">BBOMB_0552</name>
</gene>
<dbReference type="EMBL" id="ATLK01000001">
    <property type="protein sequence ID" value="KFF31215.1"/>
    <property type="molecule type" value="Genomic_DNA"/>
</dbReference>
<evidence type="ECO:0000313" key="3">
    <source>
        <dbReference type="Proteomes" id="UP000028730"/>
    </source>
</evidence>
<dbReference type="STRING" id="1341695.BBOMB_0552"/>
<comment type="caution">
    <text evidence="2">The sequence shown here is derived from an EMBL/GenBank/DDBJ whole genome shotgun (WGS) entry which is preliminary data.</text>
</comment>
<dbReference type="AlphaFoldDB" id="A0A080N4B8"/>
<dbReference type="RefSeq" id="WP_044086724.1">
    <property type="nucleotide sequence ID" value="NZ_ATLK01000001.1"/>
</dbReference>
<feature type="signal peptide" evidence="1">
    <location>
        <begin position="1"/>
        <end position="19"/>
    </location>
</feature>
<organism evidence="2 3">
    <name type="scientific">Bifidobacterium bombi DSM 19703</name>
    <dbReference type="NCBI Taxonomy" id="1341695"/>
    <lineage>
        <taxon>Bacteria</taxon>
        <taxon>Bacillati</taxon>
        <taxon>Actinomycetota</taxon>
        <taxon>Actinomycetes</taxon>
        <taxon>Bifidobacteriales</taxon>
        <taxon>Bifidobacteriaceae</taxon>
        <taxon>Bifidobacterium</taxon>
    </lineage>
</organism>
<accession>A0A080N4B8</accession>
<proteinExistence type="predicted"/>
<evidence type="ECO:0000256" key="1">
    <source>
        <dbReference type="SAM" id="SignalP"/>
    </source>
</evidence>
<dbReference type="OrthoDB" id="7057360at2"/>
<keyword evidence="3" id="KW-1185">Reference proteome</keyword>
<keyword evidence="1" id="KW-0732">Signal</keyword>